<dbReference type="AlphaFoldDB" id="A0A0B7H2L6"/>
<accession>A0A0B7H2L6</accession>
<evidence type="ECO:0000313" key="2">
    <source>
        <dbReference type="EMBL" id="CEN32764.1"/>
    </source>
</evidence>
<keyword evidence="1" id="KW-1133">Transmembrane helix</keyword>
<organism evidence="2 3">
    <name type="scientific">Capnocytophaga canimorsus</name>
    <dbReference type="NCBI Taxonomy" id="28188"/>
    <lineage>
        <taxon>Bacteria</taxon>
        <taxon>Pseudomonadati</taxon>
        <taxon>Bacteroidota</taxon>
        <taxon>Flavobacteriia</taxon>
        <taxon>Flavobacteriales</taxon>
        <taxon>Flavobacteriaceae</taxon>
        <taxon>Capnocytophaga</taxon>
    </lineage>
</organism>
<feature type="transmembrane region" description="Helical" evidence="1">
    <location>
        <begin position="5"/>
        <end position="25"/>
    </location>
</feature>
<protein>
    <submittedName>
        <fullName evidence="2">Uncharacterized protein</fullName>
    </submittedName>
</protein>
<gene>
    <name evidence="2" type="ORF">CCAN12_160005</name>
</gene>
<name>A0A0B7H2L6_9FLAO</name>
<sequence>MSKYAYVFCAFFFYIWKLTYLYAYLYKHVPTYLHTYIHKQVSV</sequence>
<keyword evidence="1" id="KW-0472">Membrane</keyword>
<proteinExistence type="predicted"/>
<evidence type="ECO:0000256" key="1">
    <source>
        <dbReference type="SAM" id="Phobius"/>
    </source>
</evidence>
<evidence type="ECO:0000313" key="3">
    <source>
        <dbReference type="Proteomes" id="UP000044026"/>
    </source>
</evidence>
<dbReference type="Proteomes" id="UP000044026">
    <property type="component" value="Unassembled WGS sequence"/>
</dbReference>
<reference evidence="2 3" key="1">
    <citation type="submission" date="2015-01" db="EMBL/GenBank/DDBJ databases">
        <authorList>
            <person name="Xiang T."/>
            <person name="Song Y."/>
            <person name="Huang L."/>
            <person name="Wang B."/>
            <person name="Wu P."/>
        </authorList>
    </citation>
    <scope>NUCLEOTIDE SEQUENCE [LARGE SCALE GENOMIC DNA]</scope>
    <source>
        <strain evidence="2 3">Cc12</strain>
    </source>
</reference>
<keyword evidence="1" id="KW-0812">Transmembrane</keyword>
<dbReference type="EMBL" id="CDOE01000008">
    <property type="protein sequence ID" value="CEN32764.1"/>
    <property type="molecule type" value="Genomic_DNA"/>
</dbReference>